<feature type="compositionally biased region" description="Basic residues" evidence="1">
    <location>
        <begin position="43"/>
        <end position="52"/>
    </location>
</feature>
<evidence type="ECO:0000313" key="3">
    <source>
        <dbReference type="Proteomes" id="UP000314294"/>
    </source>
</evidence>
<dbReference type="Proteomes" id="UP000314294">
    <property type="component" value="Unassembled WGS sequence"/>
</dbReference>
<feature type="region of interest" description="Disordered" evidence="1">
    <location>
        <begin position="15"/>
        <end position="52"/>
    </location>
</feature>
<keyword evidence="3" id="KW-1185">Reference proteome</keyword>
<feature type="compositionally biased region" description="Basic residues" evidence="1">
    <location>
        <begin position="20"/>
        <end position="33"/>
    </location>
</feature>
<evidence type="ECO:0000256" key="1">
    <source>
        <dbReference type="SAM" id="MobiDB-lite"/>
    </source>
</evidence>
<dbReference type="EMBL" id="SRLO01001362">
    <property type="protein sequence ID" value="TNN38553.1"/>
    <property type="molecule type" value="Genomic_DNA"/>
</dbReference>
<gene>
    <name evidence="2" type="ORF">EYF80_051285</name>
</gene>
<accession>A0A4Z2FCP9</accession>
<evidence type="ECO:0000313" key="2">
    <source>
        <dbReference type="EMBL" id="TNN38553.1"/>
    </source>
</evidence>
<proteinExistence type="predicted"/>
<comment type="caution">
    <text evidence="2">The sequence shown here is derived from an EMBL/GenBank/DDBJ whole genome shotgun (WGS) entry which is preliminary data.</text>
</comment>
<reference evidence="2 3" key="1">
    <citation type="submission" date="2019-03" db="EMBL/GenBank/DDBJ databases">
        <title>First draft genome of Liparis tanakae, snailfish: a comprehensive survey of snailfish specific genes.</title>
        <authorList>
            <person name="Kim W."/>
            <person name="Song I."/>
            <person name="Jeong J.-H."/>
            <person name="Kim D."/>
            <person name="Kim S."/>
            <person name="Ryu S."/>
            <person name="Song J.Y."/>
            <person name="Lee S.K."/>
        </authorList>
    </citation>
    <scope>NUCLEOTIDE SEQUENCE [LARGE SCALE GENOMIC DNA]</scope>
    <source>
        <tissue evidence="2">Muscle</tissue>
    </source>
</reference>
<name>A0A4Z2FCP9_9TELE</name>
<sequence length="112" mass="12989">MQYLWIRSCRRCSARPPAQRARRRGVRPRRRGSGGRPADIKARPPRPHARRREHLLHALKVQSGIEASEADDIGFLLRSQLPYRGRTGVFFFTARAFGRRRKTKEAAPKLNF</sequence>
<organism evidence="2 3">
    <name type="scientific">Liparis tanakae</name>
    <name type="common">Tanaka's snailfish</name>
    <dbReference type="NCBI Taxonomy" id="230148"/>
    <lineage>
        <taxon>Eukaryota</taxon>
        <taxon>Metazoa</taxon>
        <taxon>Chordata</taxon>
        <taxon>Craniata</taxon>
        <taxon>Vertebrata</taxon>
        <taxon>Euteleostomi</taxon>
        <taxon>Actinopterygii</taxon>
        <taxon>Neopterygii</taxon>
        <taxon>Teleostei</taxon>
        <taxon>Neoteleostei</taxon>
        <taxon>Acanthomorphata</taxon>
        <taxon>Eupercaria</taxon>
        <taxon>Perciformes</taxon>
        <taxon>Cottioidei</taxon>
        <taxon>Cottales</taxon>
        <taxon>Liparidae</taxon>
        <taxon>Liparis</taxon>
    </lineage>
</organism>
<protein>
    <submittedName>
        <fullName evidence="2">Uncharacterized protein</fullName>
    </submittedName>
</protein>
<dbReference type="AlphaFoldDB" id="A0A4Z2FCP9"/>